<dbReference type="InterPro" id="IPR003730">
    <property type="entry name" value="Cu_polyphenol_OxRdtase"/>
</dbReference>
<reference evidence="9 10" key="1">
    <citation type="journal article" date="2015" name="Nature">
        <title>rRNA introns, odd ribosomes, and small enigmatic genomes across a large radiation of phyla.</title>
        <authorList>
            <person name="Brown C.T."/>
            <person name="Hug L.A."/>
            <person name="Thomas B.C."/>
            <person name="Sharon I."/>
            <person name="Castelle C.J."/>
            <person name="Singh A."/>
            <person name="Wilkins M.J."/>
            <person name="Williams K.H."/>
            <person name="Banfield J.F."/>
        </authorList>
    </citation>
    <scope>NUCLEOTIDE SEQUENCE [LARGE SCALE GENOMIC DNA]</scope>
</reference>
<keyword evidence="4" id="KW-0479">Metal-binding</keyword>
<evidence type="ECO:0000256" key="2">
    <source>
        <dbReference type="ARBA" id="ARBA00007353"/>
    </source>
</evidence>
<comment type="caution">
    <text evidence="9">The sequence shown here is derived from an EMBL/GenBank/DDBJ whole genome shotgun (WGS) entry which is preliminary data.</text>
</comment>
<evidence type="ECO:0000313" key="10">
    <source>
        <dbReference type="Proteomes" id="UP000034952"/>
    </source>
</evidence>
<evidence type="ECO:0000256" key="8">
    <source>
        <dbReference type="ARBA" id="ARBA00049893"/>
    </source>
</evidence>
<name>A0A0G0B932_9BACT</name>
<dbReference type="GO" id="GO:0017061">
    <property type="term" value="F:S-methyl-5-thioadenosine phosphorylase activity"/>
    <property type="evidence" value="ECO:0007669"/>
    <property type="project" value="UniProtKB-EC"/>
</dbReference>
<comment type="catalytic activity">
    <reaction evidence="6">
        <text>adenosine + H2O + H(+) = inosine + NH4(+)</text>
        <dbReference type="Rhea" id="RHEA:24408"/>
        <dbReference type="ChEBI" id="CHEBI:15377"/>
        <dbReference type="ChEBI" id="CHEBI:15378"/>
        <dbReference type="ChEBI" id="CHEBI:16335"/>
        <dbReference type="ChEBI" id="CHEBI:17596"/>
        <dbReference type="ChEBI" id="CHEBI:28938"/>
        <dbReference type="EC" id="3.5.4.4"/>
    </reaction>
    <physiologicalReaction direction="left-to-right" evidence="6">
        <dbReference type="Rhea" id="RHEA:24409"/>
    </physiologicalReaction>
</comment>
<evidence type="ECO:0000256" key="5">
    <source>
        <dbReference type="ARBA" id="ARBA00022833"/>
    </source>
</evidence>
<evidence type="ECO:0000256" key="3">
    <source>
        <dbReference type="ARBA" id="ARBA00022679"/>
    </source>
</evidence>
<comment type="catalytic activity">
    <reaction evidence="7">
        <text>adenosine + phosphate = alpha-D-ribose 1-phosphate + adenine</text>
        <dbReference type="Rhea" id="RHEA:27642"/>
        <dbReference type="ChEBI" id="CHEBI:16335"/>
        <dbReference type="ChEBI" id="CHEBI:16708"/>
        <dbReference type="ChEBI" id="CHEBI:43474"/>
        <dbReference type="ChEBI" id="CHEBI:57720"/>
        <dbReference type="EC" id="2.4.2.1"/>
    </reaction>
    <physiologicalReaction direction="left-to-right" evidence="7">
        <dbReference type="Rhea" id="RHEA:27643"/>
    </physiologicalReaction>
</comment>
<dbReference type="Proteomes" id="UP000034952">
    <property type="component" value="Unassembled WGS sequence"/>
</dbReference>
<organism evidence="9 10">
    <name type="scientific">Candidatus Nomurabacteria bacterium GW2011_GWE1_35_16</name>
    <dbReference type="NCBI Taxonomy" id="1618761"/>
    <lineage>
        <taxon>Bacteria</taxon>
        <taxon>Candidatus Nomuraibacteriota</taxon>
    </lineage>
</organism>
<dbReference type="Gene3D" id="3.60.140.10">
    <property type="entry name" value="CNF1/YfiH-like putative cysteine hydrolases"/>
    <property type="match status" value="1"/>
</dbReference>
<dbReference type="InterPro" id="IPR011324">
    <property type="entry name" value="Cytotoxic_necrot_fac-like_cat"/>
</dbReference>
<gene>
    <name evidence="9" type="ORF">UR64_C0016G0013</name>
</gene>
<accession>A0A0G0B932</accession>
<protein>
    <submittedName>
        <fullName evidence="9">Uncharacterized protein</fullName>
    </submittedName>
</protein>
<dbReference type="InterPro" id="IPR038371">
    <property type="entry name" value="Cu_polyphenol_OxRdtase_sf"/>
</dbReference>
<dbReference type="AlphaFoldDB" id="A0A0G0B932"/>
<evidence type="ECO:0000256" key="7">
    <source>
        <dbReference type="ARBA" id="ARBA00048968"/>
    </source>
</evidence>
<sequence>MDETLMTQQKELDSIENHELISEYQGHLPCFDRVEPVIYSSENADVYMFGKPKNWKDDFYNHTQVIELLMKNNISKIYFPNISSFTGEICDEDDFNQSFKIPKYGLEVFYHKKTEGLVIPKNSAAFLCTADCPVIICKDKVDDLLIVAHAGLGSVVDKTMILNGHRSRFYKSVVDSIIDYLDENDNETCDCEIIIAGGISHKSFIYSPQDPVFGESNKKLLEFIIYNYGENTVPLGIDHGAISIQNIIKQQLNGWGVNFRDIRVDGIDTFTDSRFWSHTEFVQKRCSVDGRNGVMVIHK</sequence>
<evidence type="ECO:0000256" key="4">
    <source>
        <dbReference type="ARBA" id="ARBA00022723"/>
    </source>
</evidence>
<comment type="catalytic activity">
    <reaction evidence="8">
        <text>S-methyl-5'-thioadenosine + phosphate = 5-(methylsulfanyl)-alpha-D-ribose 1-phosphate + adenine</text>
        <dbReference type="Rhea" id="RHEA:11852"/>
        <dbReference type="ChEBI" id="CHEBI:16708"/>
        <dbReference type="ChEBI" id="CHEBI:17509"/>
        <dbReference type="ChEBI" id="CHEBI:43474"/>
        <dbReference type="ChEBI" id="CHEBI:58533"/>
        <dbReference type="EC" id="2.4.2.28"/>
    </reaction>
    <physiologicalReaction direction="left-to-right" evidence="8">
        <dbReference type="Rhea" id="RHEA:11853"/>
    </physiologicalReaction>
</comment>
<dbReference type="GO" id="GO:0046872">
    <property type="term" value="F:metal ion binding"/>
    <property type="evidence" value="ECO:0007669"/>
    <property type="project" value="UniProtKB-KW"/>
</dbReference>
<dbReference type="SUPFAM" id="SSF64438">
    <property type="entry name" value="CNF1/YfiH-like putative cysteine hydrolases"/>
    <property type="match status" value="1"/>
</dbReference>
<evidence type="ECO:0000256" key="6">
    <source>
        <dbReference type="ARBA" id="ARBA00047989"/>
    </source>
</evidence>
<comment type="catalytic activity">
    <reaction evidence="1">
        <text>inosine + phosphate = alpha-D-ribose 1-phosphate + hypoxanthine</text>
        <dbReference type="Rhea" id="RHEA:27646"/>
        <dbReference type="ChEBI" id="CHEBI:17368"/>
        <dbReference type="ChEBI" id="CHEBI:17596"/>
        <dbReference type="ChEBI" id="CHEBI:43474"/>
        <dbReference type="ChEBI" id="CHEBI:57720"/>
        <dbReference type="EC" id="2.4.2.1"/>
    </reaction>
    <physiologicalReaction direction="left-to-right" evidence="1">
        <dbReference type="Rhea" id="RHEA:27647"/>
    </physiologicalReaction>
</comment>
<proteinExistence type="inferred from homology"/>
<dbReference type="EMBL" id="LBPY01000016">
    <property type="protein sequence ID" value="KKP65913.1"/>
    <property type="molecule type" value="Genomic_DNA"/>
</dbReference>
<evidence type="ECO:0000256" key="1">
    <source>
        <dbReference type="ARBA" id="ARBA00000553"/>
    </source>
</evidence>
<keyword evidence="5" id="KW-0862">Zinc</keyword>
<dbReference type="Pfam" id="PF02578">
    <property type="entry name" value="Cu-oxidase_4"/>
    <property type="match status" value="1"/>
</dbReference>
<evidence type="ECO:0000313" key="9">
    <source>
        <dbReference type="EMBL" id="KKP65913.1"/>
    </source>
</evidence>
<keyword evidence="3" id="KW-0808">Transferase</keyword>
<comment type="similarity">
    <text evidence="2">Belongs to the purine nucleoside phosphorylase YfiH/LACC1 family.</text>
</comment>